<evidence type="ECO:0000256" key="1">
    <source>
        <dbReference type="SAM" id="MobiDB-lite"/>
    </source>
</evidence>
<protein>
    <submittedName>
        <fullName evidence="2">Uncharacterized protein</fullName>
    </submittedName>
</protein>
<sequence length="342" mass="40333">MEFIRNILTIVNTGFSVAGIWINNHKDALCSHMSSNGNLSKLLLKLFDFYVTAQMYIVNGYQYAYTHYPVVREISNRSIYYSTCVASFIEDYKVEPYQHHWISTHILIKNSHIFKGNRYIHVENYQMMSNEVSPDCSYNGKIEQGFMYFFNILQSLITSLMHVVDAIVVMRDGDRYIIRSILNKHTTFDHVSSEHVFLSVTYKHPDMNKPIAIEIPAEMYQVGNVLFTPMFVKRYLEYQSLSYVFDNNYTLDIIDNEMNMLSMNSKQYAVLTEKSWTIIDISKEASDIDKNNHEEQETEEQETEEQETEEQETEEQETQEKETQEKETQEKETQEKETQEKD</sequence>
<reference evidence="2" key="1">
    <citation type="journal article" date="2020" name="Nature">
        <title>Giant virus diversity and host interactions through global metagenomics.</title>
        <authorList>
            <person name="Schulz F."/>
            <person name="Roux S."/>
            <person name="Paez-Espino D."/>
            <person name="Jungbluth S."/>
            <person name="Walsh D.A."/>
            <person name="Denef V.J."/>
            <person name="McMahon K.D."/>
            <person name="Konstantinidis K.T."/>
            <person name="Eloe-Fadrosh E.A."/>
            <person name="Kyrpides N.C."/>
            <person name="Woyke T."/>
        </authorList>
    </citation>
    <scope>NUCLEOTIDE SEQUENCE</scope>
    <source>
        <strain evidence="2">GVMAG-M-3300024261-8</strain>
    </source>
</reference>
<proteinExistence type="predicted"/>
<accession>A0A6C0ISU1</accession>
<feature type="compositionally biased region" description="Acidic residues" evidence="1">
    <location>
        <begin position="296"/>
        <end position="317"/>
    </location>
</feature>
<dbReference type="EMBL" id="MN740240">
    <property type="protein sequence ID" value="QHT95496.1"/>
    <property type="molecule type" value="Genomic_DNA"/>
</dbReference>
<feature type="compositionally biased region" description="Basic and acidic residues" evidence="1">
    <location>
        <begin position="318"/>
        <end position="342"/>
    </location>
</feature>
<organism evidence="2">
    <name type="scientific">viral metagenome</name>
    <dbReference type="NCBI Taxonomy" id="1070528"/>
    <lineage>
        <taxon>unclassified sequences</taxon>
        <taxon>metagenomes</taxon>
        <taxon>organismal metagenomes</taxon>
    </lineage>
</organism>
<feature type="region of interest" description="Disordered" evidence="1">
    <location>
        <begin position="287"/>
        <end position="342"/>
    </location>
</feature>
<evidence type="ECO:0000313" key="2">
    <source>
        <dbReference type="EMBL" id="QHT95496.1"/>
    </source>
</evidence>
<name>A0A6C0ISU1_9ZZZZ</name>
<dbReference type="AlphaFoldDB" id="A0A6C0ISU1"/>